<name>A0A177PFZ3_9GAMM</name>
<organism evidence="2 3">
    <name type="scientific">Methylomonas koyamae</name>
    <dbReference type="NCBI Taxonomy" id="702114"/>
    <lineage>
        <taxon>Bacteria</taxon>
        <taxon>Pseudomonadati</taxon>
        <taxon>Pseudomonadota</taxon>
        <taxon>Gammaproteobacteria</taxon>
        <taxon>Methylococcales</taxon>
        <taxon>Methylococcaceae</taxon>
        <taxon>Methylomonas</taxon>
    </lineage>
</organism>
<dbReference type="RefSeq" id="WP_064023867.1">
    <property type="nucleotide sequence ID" value="NZ_LUUK01000002.1"/>
</dbReference>
<protein>
    <recommendedName>
        <fullName evidence="4">IPTL-CTERM protein sorting domain-containing protein</fullName>
    </recommendedName>
</protein>
<evidence type="ECO:0000256" key="1">
    <source>
        <dbReference type="SAM" id="SignalP"/>
    </source>
</evidence>
<dbReference type="STRING" id="702114.A1355_16550"/>
<keyword evidence="3" id="KW-1185">Reference proteome</keyword>
<dbReference type="AlphaFoldDB" id="A0A177PFZ3"/>
<dbReference type="EMBL" id="LUUK01000002">
    <property type="protein sequence ID" value="OAI29186.1"/>
    <property type="molecule type" value="Genomic_DNA"/>
</dbReference>
<gene>
    <name evidence="2" type="ORF">A1355_16550</name>
</gene>
<evidence type="ECO:0008006" key="4">
    <source>
        <dbReference type="Google" id="ProtNLM"/>
    </source>
</evidence>
<evidence type="ECO:0000313" key="3">
    <source>
        <dbReference type="Proteomes" id="UP000077628"/>
    </source>
</evidence>
<reference evidence="3" key="1">
    <citation type="submission" date="2016-03" db="EMBL/GenBank/DDBJ databases">
        <authorList>
            <person name="Heylen K."/>
            <person name="De Vos P."/>
            <person name="Vekeman B."/>
        </authorList>
    </citation>
    <scope>NUCLEOTIDE SEQUENCE [LARGE SCALE GENOMIC DNA]</scope>
    <source>
        <strain evidence="3">R-45383</strain>
    </source>
</reference>
<keyword evidence="1" id="KW-0732">Signal</keyword>
<dbReference type="Proteomes" id="UP000077628">
    <property type="component" value="Unassembled WGS sequence"/>
</dbReference>
<sequence>MESITRFSTVILLVCPLWADAGLAANLTPANGNESIGLGGAALAADAAPLSVGAARDLAEAVFEQVRFEAEQTLGGAITAIGSVSTSSIDIDFPLLLNSVFQPIVDETRSIDLKGALPSAAWLFLSGMLTLLGLQKRAAVGKRLARA</sequence>
<feature type="signal peptide" evidence="1">
    <location>
        <begin position="1"/>
        <end position="24"/>
    </location>
</feature>
<evidence type="ECO:0000313" key="2">
    <source>
        <dbReference type="EMBL" id="OAI29186.1"/>
    </source>
</evidence>
<accession>A0A177PFZ3</accession>
<feature type="chain" id="PRO_5008070280" description="IPTL-CTERM protein sorting domain-containing protein" evidence="1">
    <location>
        <begin position="25"/>
        <end position="147"/>
    </location>
</feature>
<proteinExistence type="predicted"/>
<comment type="caution">
    <text evidence="2">The sequence shown here is derived from an EMBL/GenBank/DDBJ whole genome shotgun (WGS) entry which is preliminary data.</text>
</comment>